<evidence type="ECO:0000313" key="3">
    <source>
        <dbReference type="Proteomes" id="UP000287033"/>
    </source>
</evidence>
<evidence type="ECO:0000256" key="1">
    <source>
        <dbReference type="SAM" id="MobiDB-lite"/>
    </source>
</evidence>
<feature type="region of interest" description="Disordered" evidence="1">
    <location>
        <begin position="1"/>
        <end position="29"/>
    </location>
</feature>
<comment type="caution">
    <text evidence="2">The sequence shown here is derived from an EMBL/GenBank/DDBJ whole genome shotgun (WGS) entry which is preliminary data.</text>
</comment>
<dbReference type="AlphaFoldDB" id="A0A401STI9"/>
<keyword evidence="3" id="KW-1185">Reference proteome</keyword>
<reference evidence="2 3" key="1">
    <citation type="journal article" date="2018" name="Nat. Ecol. Evol.">
        <title>Shark genomes provide insights into elasmobranch evolution and the origin of vertebrates.</title>
        <authorList>
            <person name="Hara Y"/>
            <person name="Yamaguchi K"/>
            <person name="Onimaru K"/>
            <person name="Kadota M"/>
            <person name="Koyanagi M"/>
            <person name="Keeley SD"/>
            <person name="Tatsumi K"/>
            <person name="Tanaka K"/>
            <person name="Motone F"/>
            <person name="Kageyama Y"/>
            <person name="Nozu R"/>
            <person name="Adachi N"/>
            <person name="Nishimura O"/>
            <person name="Nakagawa R"/>
            <person name="Tanegashima C"/>
            <person name="Kiyatake I"/>
            <person name="Matsumoto R"/>
            <person name="Murakumo K"/>
            <person name="Nishida K"/>
            <person name="Terakita A"/>
            <person name="Kuratani S"/>
            <person name="Sato K"/>
            <person name="Hyodo S Kuraku.S."/>
        </authorList>
    </citation>
    <scope>NUCLEOTIDE SEQUENCE [LARGE SCALE GENOMIC DNA]</scope>
</reference>
<sequence length="89" mass="9775">MRGHSWHQDQHLSSTGAPSPRLSPGLESISPLSCKPDGKLSEVAGSCEGKQIQSVIAAHMLPDLLRFSSIFSFDFHIGLQSHQYCQIRT</sequence>
<dbReference type="EMBL" id="BEZZ01000537">
    <property type="protein sequence ID" value="GCC33686.1"/>
    <property type="molecule type" value="Genomic_DNA"/>
</dbReference>
<evidence type="ECO:0000313" key="2">
    <source>
        <dbReference type="EMBL" id="GCC33686.1"/>
    </source>
</evidence>
<protein>
    <submittedName>
        <fullName evidence="2">Uncharacterized protein</fullName>
    </submittedName>
</protein>
<name>A0A401STI9_CHIPU</name>
<organism evidence="2 3">
    <name type="scientific">Chiloscyllium punctatum</name>
    <name type="common">Brownbanded bambooshark</name>
    <name type="synonym">Hemiscyllium punctatum</name>
    <dbReference type="NCBI Taxonomy" id="137246"/>
    <lineage>
        <taxon>Eukaryota</taxon>
        <taxon>Metazoa</taxon>
        <taxon>Chordata</taxon>
        <taxon>Craniata</taxon>
        <taxon>Vertebrata</taxon>
        <taxon>Chondrichthyes</taxon>
        <taxon>Elasmobranchii</taxon>
        <taxon>Galeomorphii</taxon>
        <taxon>Galeoidea</taxon>
        <taxon>Orectolobiformes</taxon>
        <taxon>Hemiscylliidae</taxon>
        <taxon>Chiloscyllium</taxon>
    </lineage>
</organism>
<proteinExistence type="predicted"/>
<gene>
    <name evidence="2" type="ORF">chiPu_0012156</name>
</gene>
<accession>A0A401STI9</accession>
<dbReference type="Proteomes" id="UP000287033">
    <property type="component" value="Unassembled WGS sequence"/>
</dbReference>
<feature type="compositionally biased region" description="Basic and acidic residues" evidence="1">
    <location>
        <begin position="1"/>
        <end position="10"/>
    </location>
</feature>